<feature type="compositionally biased region" description="Polar residues" evidence="1">
    <location>
        <begin position="71"/>
        <end position="82"/>
    </location>
</feature>
<dbReference type="HOGENOM" id="CLU_121177_0_0_1"/>
<evidence type="ECO:0000313" key="3">
    <source>
        <dbReference type="EMBL" id="PNT04652.1"/>
    </source>
</evidence>
<feature type="region of interest" description="Disordered" evidence="1">
    <location>
        <begin position="53"/>
        <end position="113"/>
    </location>
</feature>
<dbReference type="EMBL" id="CM009303">
    <property type="protein sequence ID" value="PNT04652.1"/>
    <property type="molecule type" value="Genomic_DNA"/>
</dbReference>
<feature type="chain" id="PRO_5030166362" evidence="2">
    <location>
        <begin position="26"/>
        <end position="140"/>
    </location>
</feature>
<evidence type="ECO:0000256" key="2">
    <source>
        <dbReference type="SAM" id="SignalP"/>
    </source>
</evidence>
<keyword evidence="2" id="KW-0732">Signal</keyword>
<dbReference type="AlphaFoldDB" id="B9I9X0"/>
<dbReference type="PANTHER" id="PTHR35725:SF4">
    <property type="entry name" value="CLASSICAL ARABINOGALACTAN PROTEIN 26"/>
    <property type="match status" value="1"/>
</dbReference>
<keyword evidence="4" id="KW-1185">Reference proteome</keyword>
<evidence type="ECO:0000313" key="4">
    <source>
        <dbReference type="Proteomes" id="UP000006729"/>
    </source>
</evidence>
<dbReference type="InParanoid" id="B9I9X0"/>
<dbReference type="Proteomes" id="UP000006729">
    <property type="component" value="Chromosome 14"/>
</dbReference>
<dbReference type="InterPro" id="IPR039346">
    <property type="entry name" value="AGP25/26"/>
</dbReference>
<feature type="signal peptide" evidence="2">
    <location>
        <begin position="1"/>
        <end position="25"/>
    </location>
</feature>
<evidence type="ECO:0000256" key="1">
    <source>
        <dbReference type="SAM" id="MobiDB-lite"/>
    </source>
</evidence>
<feature type="compositionally biased region" description="Low complexity" evidence="1">
    <location>
        <begin position="100"/>
        <end position="113"/>
    </location>
</feature>
<reference evidence="3 4" key="1">
    <citation type="journal article" date="2006" name="Science">
        <title>The genome of black cottonwood, Populus trichocarpa (Torr. &amp; Gray).</title>
        <authorList>
            <person name="Tuskan G.A."/>
            <person name="Difazio S."/>
            <person name="Jansson S."/>
            <person name="Bohlmann J."/>
            <person name="Grigoriev I."/>
            <person name="Hellsten U."/>
            <person name="Putnam N."/>
            <person name="Ralph S."/>
            <person name="Rombauts S."/>
            <person name="Salamov A."/>
            <person name="Schein J."/>
            <person name="Sterck L."/>
            <person name="Aerts A."/>
            <person name="Bhalerao R.R."/>
            <person name="Bhalerao R.P."/>
            <person name="Blaudez D."/>
            <person name="Boerjan W."/>
            <person name="Brun A."/>
            <person name="Brunner A."/>
            <person name="Busov V."/>
            <person name="Campbell M."/>
            <person name="Carlson J."/>
            <person name="Chalot M."/>
            <person name="Chapman J."/>
            <person name="Chen G.L."/>
            <person name="Cooper D."/>
            <person name="Coutinho P.M."/>
            <person name="Couturier J."/>
            <person name="Covert S."/>
            <person name="Cronk Q."/>
            <person name="Cunningham R."/>
            <person name="Davis J."/>
            <person name="Degroeve S."/>
            <person name="Dejardin A."/>
            <person name="Depamphilis C."/>
            <person name="Detter J."/>
            <person name="Dirks B."/>
            <person name="Dubchak I."/>
            <person name="Duplessis S."/>
            <person name="Ehlting J."/>
            <person name="Ellis B."/>
            <person name="Gendler K."/>
            <person name="Goodstein D."/>
            <person name="Gribskov M."/>
            <person name="Grimwood J."/>
            <person name="Groover A."/>
            <person name="Gunter L."/>
            <person name="Hamberger B."/>
            <person name="Heinze B."/>
            <person name="Helariutta Y."/>
            <person name="Henrissat B."/>
            <person name="Holligan D."/>
            <person name="Holt R."/>
            <person name="Huang W."/>
            <person name="Islam-Faridi N."/>
            <person name="Jones S."/>
            <person name="Jones-Rhoades M."/>
            <person name="Jorgensen R."/>
            <person name="Joshi C."/>
            <person name="Kangasjarvi J."/>
            <person name="Karlsson J."/>
            <person name="Kelleher C."/>
            <person name="Kirkpatrick R."/>
            <person name="Kirst M."/>
            <person name="Kohler A."/>
            <person name="Kalluri U."/>
            <person name="Larimer F."/>
            <person name="Leebens-Mack J."/>
            <person name="Leple J.C."/>
            <person name="Locascio P."/>
            <person name="Lou Y."/>
            <person name="Lucas S."/>
            <person name="Martin F."/>
            <person name="Montanini B."/>
            <person name="Napoli C."/>
            <person name="Nelson D.R."/>
            <person name="Nelson C."/>
            <person name="Nieminen K."/>
            <person name="Nilsson O."/>
            <person name="Pereda V."/>
            <person name="Peter G."/>
            <person name="Philippe R."/>
            <person name="Pilate G."/>
            <person name="Poliakov A."/>
            <person name="Razumovskaya J."/>
            <person name="Richardson P."/>
            <person name="Rinaldi C."/>
            <person name="Ritland K."/>
            <person name="Rouze P."/>
            <person name="Ryaboy D."/>
            <person name="Schmutz J."/>
            <person name="Schrader J."/>
            <person name="Segerman B."/>
            <person name="Shin H."/>
            <person name="Siddiqui A."/>
            <person name="Sterky F."/>
            <person name="Terry A."/>
            <person name="Tsai C.J."/>
            <person name="Uberbacher E."/>
            <person name="Unneberg P."/>
            <person name="Vahala J."/>
            <person name="Wall K."/>
            <person name="Wessler S."/>
            <person name="Yang G."/>
            <person name="Yin T."/>
            <person name="Douglas C."/>
            <person name="Marra M."/>
            <person name="Sandberg G."/>
            <person name="Van de Peer Y."/>
            <person name="Rokhsar D."/>
        </authorList>
    </citation>
    <scope>NUCLEOTIDE SEQUENCE [LARGE SCALE GENOMIC DNA]</scope>
    <source>
        <strain evidence="4">cv. Nisqually</strain>
    </source>
</reference>
<dbReference type="FunCoup" id="B9I9X0">
    <property type="interactions" value="11"/>
</dbReference>
<dbReference type="PANTHER" id="PTHR35725">
    <property type="entry name" value="CLASSICAL ARABINOGALACTAN PROTEIN 26"/>
    <property type="match status" value="1"/>
</dbReference>
<proteinExistence type="predicted"/>
<gene>
    <name evidence="3" type="ORF">POPTR_014G135100</name>
</gene>
<dbReference type="eggNOG" id="ENOG502S95S">
    <property type="taxonomic scope" value="Eukaryota"/>
</dbReference>
<protein>
    <submittedName>
        <fullName evidence="3">Uncharacterized protein</fullName>
    </submittedName>
</protein>
<organism evidence="3 4">
    <name type="scientific">Populus trichocarpa</name>
    <name type="common">Western balsam poplar</name>
    <name type="synonym">Populus balsamifera subsp. trichocarpa</name>
    <dbReference type="NCBI Taxonomy" id="3694"/>
    <lineage>
        <taxon>Eukaryota</taxon>
        <taxon>Viridiplantae</taxon>
        <taxon>Streptophyta</taxon>
        <taxon>Embryophyta</taxon>
        <taxon>Tracheophyta</taxon>
        <taxon>Spermatophyta</taxon>
        <taxon>Magnoliopsida</taxon>
        <taxon>eudicotyledons</taxon>
        <taxon>Gunneridae</taxon>
        <taxon>Pentapetalae</taxon>
        <taxon>rosids</taxon>
        <taxon>fabids</taxon>
        <taxon>Malpighiales</taxon>
        <taxon>Salicaceae</taxon>
        <taxon>Saliceae</taxon>
        <taxon>Populus</taxon>
    </lineage>
</organism>
<accession>B9I9X0</accession>
<dbReference type="Gramene" id="Potri.014G135100.1.v4.1">
    <property type="protein sequence ID" value="Potri.014G135100.1.v4.1"/>
    <property type="gene ID" value="Potri.014G135100.v4.1"/>
</dbReference>
<dbReference type="OMA" id="QVHAVQF"/>
<name>B9I9X0_POPTR</name>
<sequence>MASFCSTFLAMSTVFMAFFSSPALASQIHARISTISAAPAFLPVAPLSSPPTLSPDIEPLLPTPGAGAPSPTESSLPTIPSSRSPPNPGDILAPGPARFSISPSGSLPASSSVSTTSSGPLNLAFFLGLLVLCSMQLSGV</sequence>